<gene>
    <name evidence="1" type="ORF">CC78DRAFT_536996</name>
</gene>
<dbReference type="AlphaFoldDB" id="A0A9P4MYR3"/>
<accession>A0A9P4MYR3</accession>
<reference evidence="2" key="1">
    <citation type="journal article" date="2020" name="Stud. Mycol.">
        <title>101 Dothideomycetes genomes: A test case for predicting lifestyles and emergence of pathogens.</title>
        <authorList>
            <person name="Haridas S."/>
            <person name="Albert R."/>
            <person name="Binder M."/>
            <person name="Bloem J."/>
            <person name="LaButti K."/>
            <person name="Salamov A."/>
            <person name="Andreopoulos B."/>
            <person name="Baker S."/>
            <person name="Barry K."/>
            <person name="Bills G."/>
            <person name="Bluhm B."/>
            <person name="Cannon C."/>
            <person name="Castanera R."/>
            <person name="Culley D."/>
            <person name="Daum C."/>
            <person name="Ezra D."/>
            <person name="Gonzalez J."/>
            <person name="Henrissat B."/>
            <person name="Kuo A."/>
            <person name="Liang C."/>
            <person name="Lipzen A."/>
            <person name="Lutzoni F."/>
            <person name="Magnuson J."/>
            <person name="Mondo S."/>
            <person name="Nolan M."/>
            <person name="Ohm R."/>
            <person name="Pangilinan J."/>
            <person name="Park H.-J."/>
            <person name="Ramirez L."/>
            <person name="Alfaro M."/>
            <person name="Sun H."/>
            <person name="Tritt A."/>
            <person name="Yoshinaga Y."/>
            <person name="Zwiers L.-H."/>
            <person name="Turgeon B."/>
            <person name="Goodwin S."/>
            <person name="Spatafora J."/>
            <person name="Crous P."/>
            <person name="Grigoriev I."/>
        </authorList>
    </citation>
    <scope>NUCLEOTIDE SEQUENCE [LARGE SCALE GENOMIC DNA]</scope>
    <source>
        <strain evidence="2">CBS 304.66</strain>
    </source>
</reference>
<sequence>MALANCSYAVKVLDWDKHELDAVHAQSLPGNYTIRSSKYPRTLRNPRRITVVINDTHSYSIHAELLKAFSKKCATLLKQQPTLQTILFTGREPVTSIPAWDIFTTWLYTLDKEPLPDYTPLRLPSWRTWDIKSACFLASFLGAVKFEKYLLRIIFKEVHEGRFAERHLAHLSRCMGSQTGMWHFSNAYFRWKGAGEPGELDPYRWRVEHWYSICGTVANWGCFHAMNT</sequence>
<organism evidence="1 2">
    <name type="scientific">Lojkania enalia</name>
    <dbReference type="NCBI Taxonomy" id="147567"/>
    <lineage>
        <taxon>Eukaryota</taxon>
        <taxon>Fungi</taxon>
        <taxon>Dikarya</taxon>
        <taxon>Ascomycota</taxon>
        <taxon>Pezizomycotina</taxon>
        <taxon>Dothideomycetes</taxon>
        <taxon>Pleosporomycetidae</taxon>
        <taxon>Pleosporales</taxon>
        <taxon>Pleosporales incertae sedis</taxon>
        <taxon>Lojkania</taxon>
    </lineage>
</organism>
<protein>
    <submittedName>
        <fullName evidence="1">Uncharacterized protein</fullName>
    </submittedName>
</protein>
<keyword evidence="2" id="KW-1185">Reference proteome</keyword>
<name>A0A9P4MYR3_9PLEO</name>
<comment type="caution">
    <text evidence="1">The sequence shown here is derived from an EMBL/GenBank/DDBJ whole genome shotgun (WGS) entry which is preliminary data.</text>
</comment>
<dbReference type="OrthoDB" id="3775748at2759"/>
<evidence type="ECO:0000313" key="2">
    <source>
        <dbReference type="Proteomes" id="UP000800093"/>
    </source>
</evidence>
<proteinExistence type="predicted"/>
<evidence type="ECO:0000313" key="1">
    <source>
        <dbReference type="EMBL" id="KAF2259542.1"/>
    </source>
</evidence>
<dbReference type="EMBL" id="ML986706">
    <property type="protein sequence ID" value="KAF2259542.1"/>
    <property type="molecule type" value="Genomic_DNA"/>
</dbReference>
<dbReference type="Proteomes" id="UP000800093">
    <property type="component" value="Unassembled WGS sequence"/>
</dbReference>
<feature type="non-terminal residue" evidence="1">
    <location>
        <position position="228"/>
    </location>
</feature>